<organism evidence="1 2">
    <name type="scientific">Vigna unguiculata</name>
    <name type="common">Cowpea</name>
    <dbReference type="NCBI Taxonomy" id="3917"/>
    <lineage>
        <taxon>Eukaryota</taxon>
        <taxon>Viridiplantae</taxon>
        <taxon>Streptophyta</taxon>
        <taxon>Embryophyta</taxon>
        <taxon>Tracheophyta</taxon>
        <taxon>Spermatophyta</taxon>
        <taxon>Magnoliopsida</taxon>
        <taxon>eudicotyledons</taxon>
        <taxon>Gunneridae</taxon>
        <taxon>Pentapetalae</taxon>
        <taxon>rosids</taxon>
        <taxon>fabids</taxon>
        <taxon>Fabales</taxon>
        <taxon>Fabaceae</taxon>
        <taxon>Papilionoideae</taxon>
        <taxon>50 kb inversion clade</taxon>
        <taxon>NPAAA clade</taxon>
        <taxon>indigoferoid/millettioid clade</taxon>
        <taxon>Phaseoleae</taxon>
        <taxon>Vigna</taxon>
    </lineage>
</organism>
<reference evidence="1 2" key="1">
    <citation type="submission" date="2019-04" db="EMBL/GenBank/DDBJ databases">
        <title>An improved genome assembly and genetic linkage map for asparagus bean, Vigna unguiculata ssp. sesquipedialis.</title>
        <authorList>
            <person name="Xia Q."/>
            <person name="Zhang R."/>
            <person name="Dong Y."/>
        </authorList>
    </citation>
    <scope>NUCLEOTIDE SEQUENCE [LARGE SCALE GENOMIC DNA]</scope>
    <source>
        <tissue evidence="1">Leaf</tissue>
    </source>
</reference>
<keyword evidence="2" id="KW-1185">Reference proteome</keyword>
<dbReference type="Proteomes" id="UP000501690">
    <property type="component" value="Linkage Group LG7"/>
</dbReference>
<evidence type="ECO:0000313" key="2">
    <source>
        <dbReference type="Proteomes" id="UP000501690"/>
    </source>
</evidence>
<sequence length="69" mass="7452">MSPSVGHCIRVCISFYCHHYAHIGLLLSNLASPSSSPCLAVITVVAFFADRSLPLNITSSPIFSNARFI</sequence>
<gene>
    <name evidence="1" type="ORF">DEO72_LG7g1631</name>
</gene>
<dbReference type="EMBL" id="CP039351">
    <property type="protein sequence ID" value="QCE00341.1"/>
    <property type="molecule type" value="Genomic_DNA"/>
</dbReference>
<protein>
    <submittedName>
        <fullName evidence="1">Uncharacterized protein</fullName>
    </submittedName>
</protein>
<name>A0A4D6MHZ8_VIGUN</name>
<dbReference type="AlphaFoldDB" id="A0A4D6MHZ8"/>
<proteinExistence type="predicted"/>
<accession>A0A4D6MHZ8</accession>
<evidence type="ECO:0000313" key="1">
    <source>
        <dbReference type="EMBL" id="QCE00341.1"/>
    </source>
</evidence>